<sequence>MFFSLSIVRKQSILILCVHVSCGWLQSHTISLSRHLIRTKRIRSNGLYRNIGKWKMHEYTATHKHSAKCPKPIARSTRLHALAMLQLRQHHHHRPPPPPAPPAPPPMPPLPPTTTSTPPRRRGSEEGPGAAGSGEGRAGTTGSAGEGGGGAGVRRRPFPPLDPRPPPGSGRLRSTLPSSRPNLTDGGGREGGLPPRPPDVTGGERGREGAPPAGEGGEGAPPGRERKGWRRDAARRRRGRGGAPPAGEGGEGRRLRWRGRGRGAAGREREGKGGTWVRGGVRRVGDWVRVGGSGGAGVNVAGRPGGVPWCGVCRV</sequence>
<feature type="region of interest" description="Disordered" evidence="1">
    <location>
        <begin position="88"/>
        <end position="278"/>
    </location>
</feature>
<evidence type="ECO:0000256" key="1">
    <source>
        <dbReference type="SAM" id="MobiDB-lite"/>
    </source>
</evidence>
<feature type="compositionally biased region" description="Basic and acidic residues" evidence="1">
    <location>
        <begin position="223"/>
        <end position="232"/>
    </location>
</feature>
<accession>A0A368SG90</accession>
<protein>
    <submittedName>
        <fullName evidence="2">Uncharacterized protein</fullName>
    </submittedName>
</protein>
<dbReference type="EMBL" id="CM003536">
    <property type="protein sequence ID" value="RCV41459.1"/>
    <property type="molecule type" value="Genomic_DNA"/>
</dbReference>
<evidence type="ECO:0000313" key="2">
    <source>
        <dbReference type="EMBL" id="RCV41459.1"/>
    </source>
</evidence>
<proteinExistence type="predicted"/>
<name>A0A368SG90_SETIT</name>
<feature type="compositionally biased region" description="Pro residues" evidence="1">
    <location>
        <begin position="158"/>
        <end position="168"/>
    </location>
</feature>
<gene>
    <name evidence="2" type="ORF">SETIT_9G137700v2</name>
</gene>
<reference evidence="2" key="2">
    <citation type="submission" date="2015-07" db="EMBL/GenBank/DDBJ databases">
        <authorList>
            <person name="Noorani M."/>
        </authorList>
    </citation>
    <scope>NUCLEOTIDE SEQUENCE</scope>
    <source>
        <strain evidence="2">Yugu1</strain>
    </source>
</reference>
<organism evidence="2">
    <name type="scientific">Setaria italica</name>
    <name type="common">Foxtail millet</name>
    <name type="synonym">Panicum italicum</name>
    <dbReference type="NCBI Taxonomy" id="4555"/>
    <lineage>
        <taxon>Eukaryota</taxon>
        <taxon>Viridiplantae</taxon>
        <taxon>Streptophyta</taxon>
        <taxon>Embryophyta</taxon>
        <taxon>Tracheophyta</taxon>
        <taxon>Spermatophyta</taxon>
        <taxon>Magnoliopsida</taxon>
        <taxon>Liliopsida</taxon>
        <taxon>Poales</taxon>
        <taxon>Poaceae</taxon>
        <taxon>PACMAD clade</taxon>
        <taxon>Panicoideae</taxon>
        <taxon>Panicodae</taxon>
        <taxon>Paniceae</taxon>
        <taxon>Cenchrinae</taxon>
        <taxon>Setaria</taxon>
    </lineage>
</organism>
<feature type="compositionally biased region" description="Gly residues" evidence="1">
    <location>
        <begin position="129"/>
        <end position="152"/>
    </location>
</feature>
<feature type="compositionally biased region" description="Pro residues" evidence="1">
    <location>
        <begin position="96"/>
        <end position="112"/>
    </location>
</feature>
<dbReference type="AlphaFoldDB" id="A0A368SG90"/>
<reference evidence="2" key="1">
    <citation type="journal article" date="2012" name="Nat. Biotechnol.">
        <title>Reference genome sequence of the model plant Setaria.</title>
        <authorList>
            <person name="Bennetzen J.L."/>
            <person name="Schmutz J."/>
            <person name="Wang H."/>
            <person name="Percifield R."/>
            <person name="Hawkins J."/>
            <person name="Pontaroli A.C."/>
            <person name="Estep M."/>
            <person name="Feng L."/>
            <person name="Vaughn J.N."/>
            <person name="Grimwood J."/>
            <person name="Jenkins J."/>
            <person name="Barry K."/>
            <person name="Lindquist E."/>
            <person name="Hellsten U."/>
            <person name="Deshpande S."/>
            <person name="Wang X."/>
            <person name="Wu X."/>
            <person name="Mitros T."/>
            <person name="Triplett J."/>
            <person name="Yang X."/>
            <person name="Ye C.Y."/>
            <person name="Mauro-Herrera M."/>
            <person name="Wang L."/>
            <person name="Li P."/>
            <person name="Sharma M."/>
            <person name="Sharma R."/>
            <person name="Ronald P.C."/>
            <person name="Panaud O."/>
            <person name="Kellogg E.A."/>
            <person name="Brutnell T.P."/>
            <person name="Doust A.N."/>
            <person name="Tuskan G.A."/>
            <person name="Rokhsar D."/>
            <person name="Devos K.M."/>
        </authorList>
    </citation>
    <scope>NUCLEOTIDE SEQUENCE [LARGE SCALE GENOMIC DNA]</scope>
    <source>
        <strain evidence="2">Yugu1</strain>
    </source>
</reference>